<organism evidence="2 3">
    <name type="scientific">Hymenobacter elongatus</name>
    <dbReference type="NCBI Taxonomy" id="877208"/>
    <lineage>
        <taxon>Bacteria</taxon>
        <taxon>Pseudomonadati</taxon>
        <taxon>Bacteroidota</taxon>
        <taxon>Cytophagia</taxon>
        <taxon>Cytophagales</taxon>
        <taxon>Hymenobacteraceae</taxon>
        <taxon>Hymenobacter</taxon>
    </lineage>
</organism>
<proteinExistence type="predicted"/>
<dbReference type="AlphaFoldDB" id="A0A4Z0PNH2"/>
<feature type="signal peptide" evidence="1">
    <location>
        <begin position="1"/>
        <end position="26"/>
    </location>
</feature>
<sequence length="105" mass="11386">MKKKFSKPFVLSAMVAMLFTTSLTNATSIGKYEAETNKIEQYSDTMMLDPTTTVGILAAGVAGAYAIGRAVGEFIYNISHSGQDQLEMANIISTENADDFSKFDI</sequence>
<evidence type="ECO:0000313" key="2">
    <source>
        <dbReference type="EMBL" id="TGE18304.1"/>
    </source>
</evidence>
<evidence type="ECO:0008006" key="4">
    <source>
        <dbReference type="Google" id="ProtNLM"/>
    </source>
</evidence>
<keyword evidence="1" id="KW-0732">Signal</keyword>
<evidence type="ECO:0000256" key="1">
    <source>
        <dbReference type="SAM" id="SignalP"/>
    </source>
</evidence>
<keyword evidence="3" id="KW-1185">Reference proteome</keyword>
<protein>
    <recommendedName>
        <fullName evidence="4">DUF4134 domain-containing protein</fullName>
    </recommendedName>
</protein>
<comment type="caution">
    <text evidence="2">The sequence shown here is derived from an EMBL/GenBank/DDBJ whole genome shotgun (WGS) entry which is preliminary data.</text>
</comment>
<accession>A0A4Z0PNH2</accession>
<feature type="chain" id="PRO_5021258648" description="DUF4134 domain-containing protein" evidence="1">
    <location>
        <begin position="27"/>
        <end position="105"/>
    </location>
</feature>
<reference evidence="2 3" key="1">
    <citation type="submission" date="2019-04" db="EMBL/GenBank/DDBJ databases">
        <authorList>
            <person name="Feng G."/>
            <person name="Zhang J."/>
            <person name="Zhu H."/>
        </authorList>
    </citation>
    <scope>NUCLEOTIDE SEQUENCE [LARGE SCALE GENOMIC DNA]</scope>
    <source>
        <strain evidence="2 3">JCM 17223</strain>
    </source>
</reference>
<dbReference type="Proteomes" id="UP000297739">
    <property type="component" value="Unassembled WGS sequence"/>
</dbReference>
<dbReference type="EMBL" id="SRLD01000007">
    <property type="protein sequence ID" value="TGE18304.1"/>
    <property type="molecule type" value="Genomic_DNA"/>
</dbReference>
<dbReference type="RefSeq" id="WP_135496666.1">
    <property type="nucleotide sequence ID" value="NZ_SRLD01000007.1"/>
</dbReference>
<gene>
    <name evidence="2" type="ORF">E5J99_05205</name>
</gene>
<evidence type="ECO:0000313" key="3">
    <source>
        <dbReference type="Proteomes" id="UP000297739"/>
    </source>
</evidence>
<name>A0A4Z0PNH2_9BACT</name>
<dbReference type="OrthoDB" id="9866277at2"/>